<keyword evidence="2" id="KW-0472">Membrane</keyword>
<name>A0ABN9TZB4_9DINO</name>
<sequence>MVVVSVVVAVVVSVVVLMVVVSVVVAVVVSVVVAVVVSVVVLDVAELVAVLVVAMVPSNTYADSRPPIVRIARPRPHHSPQSLSSLAPVVPSNTCTEPELLPWSSSRGAPTTTRAPSELTATDRPK</sequence>
<feature type="transmembrane region" description="Helical" evidence="2">
    <location>
        <begin position="35"/>
        <end position="56"/>
    </location>
</feature>
<organism evidence="3 4">
    <name type="scientific">Prorocentrum cordatum</name>
    <dbReference type="NCBI Taxonomy" id="2364126"/>
    <lineage>
        <taxon>Eukaryota</taxon>
        <taxon>Sar</taxon>
        <taxon>Alveolata</taxon>
        <taxon>Dinophyceae</taxon>
        <taxon>Prorocentrales</taxon>
        <taxon>Prorocentraceae</taxon>
        <taxon>Prorocentrum</taxon>
    </lineage>
</organism>
<keyword evidence="4" id="KW-1185">Reference proteome</keyword>
<feature type="compositionally biased region" description="Polar residues" evidence="1">
    <location>
        <begin position="79"/>
        <end position="96"/>
    </location>
</feature>
<dbReference type="EMBL" id="CAUYUJ010015269">
    <property type="protein sequence ID" value="CAK0851731.1"/>
    <property type="molecule type" value="Genomic_DNA"/>
</dbReference>
<feature type="region of interest" description="Disordered" evidence="1">
    <location>
        <begin position="73"/>
        <end position="126"/>
    </location>
</feature>
<accession>A0ABN9TZB4</accession>
<proteinExistence type="predicted"/>
<evidence type="ECO:0000313" key="4">
    <source>
        <dbReference type="Proteomes" id="UP001189429"/>
    </source>
</evidence>
<protein>
    <submittedName>
        <fullName evidence="3">Uncharacterized protein</fullName>
    </submittedName>
</protein>
<gene>
    <name evidence="3" type="ORF">PCOR1329_LOCUS43812</name>
</gene>
<feature type="compositionally biased region" description="Polar residues" evidence="1">
    <location>
        <begin position="103"/>
        <end position="115"/>
    </location>
</feature>
<keyword evidence="2" id="KW-1133">Transmembrane helix</keyword>
<evidence type="ECO:0000256" key="1">
    <source>
        <dbReference type="SAM" id="MobiDB-lite"/>
    </source>
</evidence>
<feature type="transmembrane region" description="Helical" evidence="2">
    <location>
        <begin position="7"/>
        <end position="29"/>
    </location>
</feature>
<dbReference type="Proteomes" id="UP001189429">
    <property type="component" value="Unassembled WGS sequence"/>
</dbReference>
<evidence type="ECO:0000313" key="3">
    <source>
        <dbReference type="EMBL" id="CAK0851731.1"/>
    </source>
</evidence>
<evidence type="ECO:0000256" key="2">
    <source>
        <dbReference type="SAM" id="Phobius"/>
    </source>
</evidence>
<keyword evidence="2" id="KW-0812">Transmembrane</keyword>
<reference evidence="3" key="1">
    <citation type="submission" date="2023-10" db="EMBL/GenBank/DDBJ databases">
        <authorList>
            <person name="Chen Y."/>
            <person name="Shah S."/>
            <person name="Dougan E. K."/>
            <person name="Thang M."/>
            <person name="Chan C."/>
        </authorList>
    </citation>
    <scope>NUCLEOTIDE SEQUENCE [LARGE SCALE GENOMIC DNA]</scope>
</reference>
<comment type="caution">
    <text evidence="3">The sequence shown here is derived from an EMBL/GenBank/DDBJ whole genome shotgun (WGS) entry which is preliminary data.</text>
</comment>